<evidence type="ECO:0000313" key="3">
    <source>
        <dbReference type="Proteomes" id="UP000732380"/>
    </source>
</evidence>
<feature type="signal peptide" evidence="1">
    <location>
        <begin position="1"/>
        <end position="23"/>
    </location>
</feature>
<keyword evidence="1" id="KW-0732">Signal</keyword>
<accession>A0A9P7Q141</accession>
<organism evidence="2 3">
    <name type="scientific">Claviceps humidiphila</name>
    <dbReference type="NCBI Taxonomy" id="1294629"/>
    <lineage>
        <taxon>Eukaryota</taxon>
        <taxon>Fungi</taxon>
        <taxon>Dikarya</taxon>
        <taxon>Ascomycota</taxon>
        <taxon>Pezizomycotina</taxon>
        <taxon>Sordariomycetes</taxon>
        <taxon>Hypocreomycetidae</taxon>
        <taxon>Hypocreales</taxon>
        <taxon>Clavicipitaceae</taxon>
        <taxon>Claviceps</taxon>
    </lineage>
</organism>
<feature type="chain" id="PRO_5040244393" evidence="1">
    <location>
        <begin position="24"/>
        <end position="352"/>
    </location>
</feature>
<evidence type="ECO:0000313" key="2">
    <source>
        <dbReference type="EMBL" id="KAG6116880.1"/>
    </source>
</evidence>
<protein>
    <submittedName>
        <fullName evidence="2">Uncharacterized protein</fullName>
    </submittedName>
</protein>
<dbReference type="AlphaFoldDB" id="A0A9P7Q141"/>
<dbReference type="EMBL" id="SRQM01000161">
    <property type="protein sequence ID" value="KAG6116880.1"/>
    <property type="molecule type" value="Genomic_DNA"/>
</dbReference>
<name>A0A9P7Q141_9HYPO</name>
<gene>
    <name evidence="2" type="ORF">E4U13_001558</name>
</gene>
<sequence length="352" mass="41070">MLLRLSRVSQFLHLLSFLSRVAAGDTWGGPWKSTLSGTRTASRFISRVIQHSPKAPFVLLTRAIAGTQTYTARGADTWPRSDRDDDQSIHSRAMMMSSSAGQGDVVNTYVSDYEAKRIRRHMMFDEFQDSVWGFVIYRCCNASDEDWERMLQKIRSELLYDSTDYYISRDLVPFHNLHPIDYPSLYGASMDQVRAHFRSWVPENIKSRLRPEATDLDDITYKYLVDMTPRYKYCLYVDDLCIESLDQDDVDCPVVKILDKDWEPYMPEEIKELEESEGLGVIGDGTTPAPFLDGLTDDLKEDVGWMYMPVVYYLDRYFNLVKDDWYEQYVRPPYIDGWGEDESTFIGHWRNK</sequence>
<dbReference type="Proteomes" id="UP000732380">
    <property type="component" value="Unassembled WGS sequence"/>
</dbReference>
<keyword evidence="3" id="KW-1185">Reference proteome</keyword>
<proteinExistence type="predicted"/>
<reference evidence="2 3" key="1">
    <citation type="journal article" date="2020" name="bioRxiv">
        <title>Whole genome comparisons of ergot fungi reveals the divergence and evolution of species within the genus Claviceps are the result of varying mechanisms driving genome evolution and host range expansion.</title>
        <authorList>
            <person name="Wyka S.A."/>
            <person name="Mondo S.J."/>
            <person name="Liu M."/>
            <person name="Dettman J."/>
            <person name="Nalam V."/>
            <person name="Broders K.D."/>
        </authorList>
    </citation>
    <scope>NUCLEOTIDE SEQUENCE [LARGE SCALE GENOMIC DNA]</scope>
    <source>
        <strain evidence="2 3">LM576</strain>
    </source>
</reference>
<comment type="caution">
    <text evidence="2">The sequence shown here is derived from an EMBL/GenBank/DDBJ whole genome shotgun (WGS) entry which is preliminary data.</text>
</comment>
<evidence type="ECO:0000256" key="1">
    <source>
        <dbReference type="SAM" id="SignalP"/>
    </source>
</evidence>